<gene>
    <name evidence="1" type="ORF">B296_00033559</name>
</gene>
<proteinExistence type="predicted"/>
<reference evidence="1 2" key="1">
    <citation type="journal article" date="2014" name="Agronomy (Basel)">
        <title>A Draft Genome Sequence for Ensete ventricosum, the Drought-Tolerant Tree Against Hunger.</title>
        <authorList>
            <person name="Harrison J."/>
            <person name="Moore K.A."/>
            <person name="Paszkiewicz K."/>
            <person name="Jones T."/>
            <person name="Grant M."/>
            <person name="Ambacheew D."/>
            <person name="Muzemil S."/>
            <person name="Studholme D.J."/>
        </authorList>
    </citation>
    <scope>NUCLEOTIDE SEQUENCE [LARGE SCALE GENOMIC DNA]</scope>
</reference>
<protein>
    <submittedName>
        <fullName evidence="1">Uncharacterized protein</fullName>
    </submittedName>
</protein>
<name>A0A427A7A1_ENSVE</name>
<dbReference type="Proteomes" id="UP000287651">
    <property type="component" value="Unassembled WGS sequence"/>
</dbReference>
<dbReference type="EMBL" id="AMZH03003535">
    <property type="protein sequence ID" value="RRT72028.1"/>
    <property type="molecule type" value="Genomic_DNA"/>
</dbReference>
<evidence type="ECO:0000313" key="2">
    <source>
        <dbReference type="Proteomes" id="UP000287651"/>
    </source>
</evidence>
<dbReference type="AlphaFoldDB" id="A0A427A7A1"/>
<sequence length="188" mass="19994">MACQLRAAARRLKRAFENAGCGAREAYPPAPEALHRRILGRDVEPIAGRAAAVIVAAALLVPLLDVRGGRGGHAAAGEMTPGYLCSLPACRESAGRMFHREGREISQKAKGAESGRREERACRFLTERASSTSDFCDIGSNGVGIQSDAYVLQKMTLGHEHHNAASSSPPPPLLQERASNACMVHPQG</sequence>
<organism evidence="1 2">
    <name type="scientific">Ensete ventricosum</name>
    <name type="common">Abyssinian banana</name>
    <name type="synonym">Musa ensete</name>
    <dbReference type="NCBI Taxonomy" id="4639"/>
    <lineage>
        <taxon>Eukaryota</taxon>
        <taxon>Viridiplantae</taxon>
        <taxon>Streptophyta</taxon>
        <taxon>Embryophyta</taxon>
        <taxon>Tracheophyta</taxon>
        <taxon>Spermatophyta</taxon>
        <taxon>Magnoliopsida</taxon>
        <taxon>Liliopsida</taxon>
        <taxon>Zingiberales</taxon>
        <taxon>Musaceae</taxon>
        <taxon>Ensete</taxon>
    </lineage>
</organism>
<comment type="caution">
    <text evidence="1">The sequence shown here is derived from an EMBL/GenBank/DDBJ whole genome shotgun (WGS) entry which is preliminary data.</text>
</comment>
<evidence type="ECO:0000313" key="1">
    <source>
        <dbReference type="EMBL" id="RRT72028.1"/>
    </source>
</evidence>
<accession>A0A427A7A1</accession>